<protein>
    <submittedName>
        <fullName evidence="2">Uncharacterized protein</fullName>
    </submittedName>
</protein>
<name>A0A8H3J356_9LECA</name>
<sequence>MLSRKPTLTSNHSENSLTIFKNHHHKPVHKHNHAAHDSGMPYKIPIPHSISGNSDLAHKSVDSLALPRKLETSLSQLSESISSAQQDVRRVRSEHGSPEPGALRYNEFNGDLPPLDLSYAPYNNNLSSTSPLGDDYSYQTPGGFEQYYSAPDDAPLLSAGLSMPTAAWSAMDLPLDNGAMSGAYSQPPSYASFDHSNVGQPGLTTSSSDEVSEVGDYVTSVMRQSQPVSTPSDAAETNPYRLSAASSYMSVPATSMSSNGNAENLDLDTFLENAKNTTASPVSFEGPSLSENVDPEKFTKHGITVQDAQKLAHPGNQLPPTQAMGELSLPTPTEDNDPLWGVPFTTEDASFNSIGVTANDWSR</sequence>
<evidence type="ECO:0000313" key="3">
    <source>
        <dbReference type="Proteomes" id="UP000664521"/>
    </source>
</evidence>
<proteinExistence type="predicted"/>
<feature type="region of interest" description="Disordered" evidence="1">
    <location>
        <begin position="77"/>
        <end position="108"/>
    </location>
</feature>
<organism evidence="2 3">
    <name type="scientific">Heterodermia speciosa</name>
    <dbReference type="NCBI Taxonomy" id="116794"/>
    <lineage>
        <taxon>Eukaryota</taxon>
        <taxon>Fungi</taxon>
        <taxon>Dikarya</taxon>
        <taxon>Ascomycota</taxon>
        <taxon>Pezizomycotina</taxon>
        <taxon>Lecanoromycetes</taxon>
        <taxon>OSLEUM clade</taxon>
        <taxon>Lecanoromycetidae</taxon>
        <taxon>Caliciales</taxon>
        <taxon>Physciaceae</taxon>
        <taxon>Heterodermia</taxon>
    </lineage>
</organism>
<feature type="compositionally biased region" description="Low complexity" evidence="1">
    <location>
        <begin position="77"/>
        <end position="86"/>
    </location>
</feature>
<evidence type="ECO:0000256" key="1">
    <source>
        <dbReference type="SAM" id="MobiDB-lite"/>
    </source>
</evidence>
<reference evidence="2" key="1">
    <citation type="submission" date="2021-03" db="EMBL/GenBank/DDBJ databases">
        <authorList>
            <person name="Tagirdzhanova G."/>
        </authorList>
    </citation>
    <scope>NUCLEOTIDE SEQUENCE</scope>
</reference>
<accession>A0A8H3J356</accession>
<dbReference type="EMBL" id="CAJPDS010000139">
    <property type="protein sequence ID" value="CAF9939849.1"/>
    <property type="molecule type" value="Genomic_DNA"/>
</dbReference>
<dbReference type="Proteomes" id="UP000664521">
    <property type="component" value="Unassembled WGS sequence"/>
</dbReference>
<feature type="region of interest" description="Disordered" evidence="1">
    <location>
        <begin position="322"/>
        <end position="346"/>
    </location>
</feature>
<comment type="caution">
    <text evidence="2">The sequence shown here is derived from an EMBL/GenBank/DDBJ whole genome shotgun (WGS) entry which is preliminary data.</text>
</comment>
<feature type="compositionally biased region" description="Basic and acidic residues" evidence="1">
    <location>
        <begin position="87"/>
        <end position="97"/>
    </location>
</feature>
<dbReference type="OrthoDB" id="5600085at2759"/>
<gene>
    <name evidence="2" type="ORF">HETSPECPRED_001914</name>
</gene>
<evidence type="ECO:0000313" key="2">
    <source>
        <dbReference type="EMBL" id="CAF9939849.1"/>
    </source>
</evidence>
<keyword evidence="3" id="KW-1185">Reference proteome</keyword>
<dbReference type="AlphaFoldDB" id="A0A8H3J356"/>